<name>A0A4V2F834_9FIRM</name>
<dbReference type="NCBIfam" id="TIGR01891">
    <property type="entry name" value="amidohydrolases"/>
    <property type="match status" value="1"/>
</dbReference>
<dbReference type="PANTHER" id="PTHR11014">
    <property type="entry name" value="PEPTIDASE M20 FAMILY MEMBER"/>
    <property type="match status" value="1"/>
</dbReference>
<dbReference type="PIRSF" id="PIRSF005962">
    <property type="entry name" value="Pept_M20D_amidohydro"/>
    <property type="match status" value="1"/>
</dbReference>
<dbReference type="OrthoDB" id="9776731at2"/>
<dbReference type="Gene3D" id="3.30.70.360">
    <property type="match status" value="1"/>
</dbReference>
<dbReference type="GO" id="GO:0050118">
    <property type="term" value="F:N-acetyldiaminopimelate deacetylase activity"/>
    <property type="evidence" value="ECO:0007669"/>
    <property type="project" value="UniProtKB-ARBA"/>
</dbReference>
<dbReference type="AlphaFoldDB" id="A0A4V2F834"/>
<comment type="caution">
    <text evidence="4">The sequence shown here is derived from an EMBL/GenBank/DDBJ whole genome shotgun (WGS) entry which is preliminary data.</text>
</comment>
<keyword evidence="2" id="KW-0479">Metal-binding</keyword>
<accession>A0A4V2F834</accession>
<dbReference type="InterPro" id="IPR002933">
    <property type="entry name" value="Peptidase_M20"/>
</dbReference>
<evidence type="ECO:0000259" key="3">
    <source>
        <dbReference type="Pfam" id="PF07687"/>
    </source>
</evidence>
<evidence type="ECO:0000256" key="1">
    <source>
        <dbReference type="ARBA" id="ARBA00022801"/>
    </source>
</evidence>
<dbReference type="InterPro" id="IPR011650">
    <property type="entry name" value="Peptidase_M20_dimer"/>
</dbReference>
<keyword evidence="1 4" id="KW-0378">Hydrolase</keyword>
<dbReference type="GO" id="GO:0019877">
    <property type="term" value="P:diaminopimelate biosynthetic process"/>
    <property type="evidence" value="ECO:0007669"/>
    <property type="project" value="UniProtKB-ARBA"/>
</dbReference>
<feature type="binding site" evidence="2">
    <location>
        <position position="103"/>
    </location>
    <ligand>
        <name>Mn(2+)</name>
        <dbReference type="ChEBI" id="CHEBI:29035"/>
        <label>2</label>
    </ligand>
</feature>
<feature type="binding site" evidence="2">
    <location>
        <position position="362"/>
    </location>
    <ligand>
        <name>Mn(2+)</name>
        <dbReference type="ChEBI" id="CHEBI:29035"/>
        <label>2</label>
    </ligand>
</feature>
<comment type="cofactor">
    <cofactor evidence="2">
        <name>Mn(2+)</name>
        <dbReference type="ChEBI" id="CHEBI:29035"/>
    </cofactor>
    <text evidence="2">The Mn(2+) ion enhances activity.</text>
</comment>
<evidence type="ECO:0000256" key="2">
    <source>
        <dbReference type="PIRSR" id="PIRSR005962-1"/>
    </source>
</evidence>
<dbReference type="PANTHER" id="PTHR11014:SF63">
    <property type="entry name" value="METALLOPEPTIDASE, PUTATIVE (AFU_ORTHOLOGUE AFUA_6G09600)-RELATED"/>
    <property type="match status" value="1"/>
</dbReference>
<dbReference type="FunFam" id="3.30.70.360:FF:000001">
    <property type="entry name" value="N-acetyldiaminopimelate deacetylase"/>
    <property type="match status" value="1"/>
</dbReference>
<evidence type="ECO:0000313" key="4">
    <source>
        <dbReference type="EMBL" id="RZT02027.1"/>
    </source>
</evidence>
<keyword evidence="5" id="KW-1185">Reference proteome</keyword>
<organism evidence="4 5">
    <name type="scientific">Cuneatibacter caecimuris</name>
    <dbReference type="NCBI Taxonomy" id="1796618"/>
    <lineage>
        <taxon>Bacteria</taxon>
        <taxon>Bacillati</taxon>
        <taxon>Bacillota</taxon>
        <taxon>Clostridia</taxon>
        <taxon>Lachnospirales</taxon>
        <taxon>Lachnospiraceae</taxon>
        <taxon>Cuneatibacter</taxon>
    </lineage>
</organism>
<feature type="domain" description="Peptidase M20 dimerisation" evidence="3">
    <location>
        <begin position="188"/>
        <end position="279"/>
    </location>
</feature>
<dbReference type="InterPro" id="IPR036264">
    <property type="entry name" value="Bact_exopeptidase_dim_dom"/>
</dbReference>
<dbReference type="Pfam" id="PF01546">
    <property type="entry name" value="Peptidase_M20"/>
    <property type="match status" value="1"/>
</dbReference>
<dbReference type="InterPro" id="IPR017439">
    <property type="entry name" value="Amidohydrolase"/>
</dbReference>
<dbReference type="SUPFAM" id="SSF55031">
    <property type="entry name" value="Bacterial exopeptidase dimerisation domain"/>
    <property type="match status" value="1"/>
</dbReference>
<dbReference type="Gene3D" id="3.40.630.10">
    <property type="entry name" value="Zn peptidases"/>
    <property type="match status" value="1"/>
</dbReference>
<feature type="binding site" evidence="2">
    <location>
        <position position="137"/>
    </location>
    <ligand>
        <name>Mn(2+)</name>
        <dbReference type="ChEBI" id="CHEBI:29035"/>
        <label>2</label>
    </ligand>
</feature>
<dbReference type="Pfam" id="PF07687">
    <property type="entry name" value="M20_dimer"/>
    <property type="match status" value="1"/>
</dbReference>
<reference evidence="4 5" key="1">
    <citation type="submission" date="2019-02" db="EMBL/GenBank/DDBJ databases">
        <title>Genomic Encyclopedia of Type Strains, Phase IV (KMG-IV): sequencing the most valuable type-strain genomes for metagenomic binning, comparative biology and taxonomic classification.</title>
        <authorList>
            <person name="Goeker M."/>
        </authorList>
    </citation>
    <scope>NUCLEOTIDE SEQUENCE [LARGE SCALE GENOMIC DNA]</scope>
    <source>
        <strain evidence="4 5">DSM 29486</strain>
    </source>
</reference>
<dbReference type="EMBL" id="SGXF01000001">
    <property type="protein sequence ID" value="RZT02027.1"/>
    <property type="molecule type" value="Genomic_DNA"/>
</dbReference>
<keyword evidence="2" id="KW-0464">Manganese</keyword>
<protein>
    <submittedName>
        <fullName evidence="4">Amidohydrolase</fullName>
    </submittedName>
</protein>
<evidence type="ECO:0000313" key="5">
    <source>
        <dbReference type="Proteomes" id="UP000292927"/>
    </source>
</evidence>
<feature type="binding site" evidence="2">
    <location>
        <position position="161"/>
    </location>
    <ligand>
        <name>Mn(2+)</name>
        <dbReference type="ChEBI" id="CHEBI:29035"/>
        <label>2</label>
    </ligand>
</feature>
<dbReference type="GO" id="GO:0046872">
    <property type="term" value="F:metal ion binding"/>
    <property type="evidence" value="ECO:0007669"/>
    <property type="project" value="UniProtKB-KW"/>
</dbReference>
<proteinExistence type="predicted"/>
<dbReference type="Proteomes" id="UP000292927">
    <property type="component" value="Unassembled WGS sequence"/>
</dbReference>
<dbReference type="SUPFAM" id="SSF53187">
    <property type="entry name" value="Zn-dependent exopeptidases"/>
    <property type="match status" value="1"/>
</dbReference>
<gene>
    <name evidence="4" type="ORF">EV209_0131</name>
</gene>
<sequence>MDIYSCMKQEQEYLIQWRREFHQDPELSGREYRTAGKIKAELERLGIESCRIGETGVLGVICGEGKGERKVALRADTDALPVEEKEGRAYGSNNPGVMHACGHDGHTACLLGAAKVLQENRREFGGQVLLLFQPGEETGLGAEDFLRSGVLDGTKRIFGLHMAPELRAGTIGIKEGLNNAAVDQFCADITGKAAHVSVPQMGADALYMACQAVVALQGIVTRRTSPTDPVIIGVGKMTAGSTYNAVASGARLEGTVRTISQESRRSVKKMTDETIKRTAELYGGRAEVTWTEIAPPLICHAKACEEARTAANQIFGEKNVIADRPLSLGGDNFAEYLFRLPGAYAYLGSGNPAKPDTTNSLHHEAFDLDEAVLAPGAAFLAACALNTLKCPE</sequence>
<feature type="binding site" evidence="2">
    <location>
        <position position="101"/>
    </location>
    <ligand>
        <name>Mn(2+)</name>
        <dbReference type="ChEBI" id="CHEBI:29035"/>
        <label>2</label>
    </ligand>
</feature>